<dbReference type="OrthoDB" id="10250120at2759"/>
<dbReference type="GO" id="GO:0009898">
    <property type="term" value="C:cytoplasmic side of plasma membrane"/>
    <property type="evidence" value="ECO:0007669"/>
    <property type="project" value="TreeGrafter"/>
</dbReference>
<reference evidence="3 4" key="1">
    <citation type="submission" date="2009-08" db="EMBL/GenBank/DDBJ databases">
        <title>The Genome Sequence of Spizellomyces punctatus strain DAOM BR117.</title>
        <authorList>
            <consortium name="The Broad Institute Genome Sequencing Platform"/>
            <person name="Russ C."/>
            <person name="Cuomo C."/>
            <person name="Shea T."/>
            <person name="Young S.K."/>
            <person name="Zeng Q."/>
            <person name="Koehrsen M."/>
            <person name="Haas B."/>
            <person name="Borodovsky M."/>
            <person name="Guigo R."/>
            <person name="Alvarado L."/>
            <person name="Berlin A."/>
            <person name="Bochicchio J."/>
            <person name="Borenstein D."/>
            <person name="Chapman S."/>
            <person name="Chen Z."/>
            <person name="Engels R."/>
            <person name="Freedman E."/>
            <person name="Gellesch M."/>
            <person name="Goldberg J."/>
            <person name="Griggs A."/>
            <person name="Gujja S."/>
            <person name="Heiman D."/>
            <person name="Hepburn T."/>
            <person name="Howarth C."/>
            <person name="Jen D."/>
            <person name="Larson L."/>
            <person name="Lewis B."/>
            <person name="Mehta T."/>
            <person name="Park D."/>
            <person name="Pearson M."/>
            <person name="Roberts A."/>
            <person name="Saif S."/>
            <person name="Shenoy N."/>
            <person name="Sisk P."/>
            <person name="Stolte C."/>
            <person name="Sykes S."/>
            <person name="Thomson T."/>
            <person name="Walk T."/>
            <person name="White J."/>
            <person name="Yandava C."/>
            <person name="Burger G."/>
            <person name="Gray M.W."/>
            <person name="Holland P.W.H."/>
            <person name="King N."/>
            <person name="Lang F.B.F."/>
            <person name="Roger A.J."/>
            <person name="Ruiz-Trillo I."/>
            <person name="Lander E."/>
            <person name="Nusbaum C."/>
        </authorList>
    </citation>
    <scope>NUCLEOTIDE SEQUENCE [LARGE SCALE GENOMIC DNA]</scope>
    <source>
        <strain evidence="3 4">DAOM BR117</strain>
    </source>
</reference>
<keyword evidence="4" id="KW-1185">Reference proteome</keyword>
<dbReference type="PANTHER" id="PTHR22761:SF96">
    <property type="entry name" value="BCDNA.GH08385"/>
    <property type="match status" value="1"/>
</dbReference>
<dbReference type="FunCoup" id="A0A0L0H815">
    <property type="interactions" value="59"/>
</dbReference>
<dbReference type="eggNOG" id="KOG2911">
    <property type="taxonomic scope" value="Eukaryota"/>
</dbReference>
<gene>
    <name evidence="3" type="ORF">SPPG_07304</name>
</gene>
<organism evidence="3 4">
    <name type="scientific">Spizellomyces punctatus (strain DAOM BR117)</name>
    <dbReference type="NCBI Taxonomy" id="645134"/>
    <lineage>
        <taxon>Eukaryota</taxon>
        <taxon>Fungi</taxon>
        <taxon>Fungi incertae sedis</taxon>
        <taxon>Chytridiomycota</taxon>
        <taxon>Chytridiomycota incertae sedis</taxon>
        <taxon>Chytridiomycetes</taxon>
        <taxon>Spizellomycetales</taxon>
        <taxon>Spizellomycetaceae</taxon>
        <taxon>Spizellomyces</taxon>
    </lineage>
</organism>
<name>A0A0L0H815_SPIPD</name>
<dbReference type="GeneID" id="27690527"/>
<evidence type="ECO:0000256" key="2">
    <source>
        <dbReference type="SAM" id="MobiDB-lite"/>
    </source>
</evidence>
<sequence>MTNSKIRARYPNLESYLESLPFWSSTDQKANDKVSFLFSRFPASRSTLNAPSYDEKMAFWRGVLTEACGLGLLGEHVLSFDADSLETKFKRRGLVPLGLGTVLADMERTGDLIPLAKYKQRSGSPQGWASWAVSSLIVAPLSWGISQITGGGEQPKSHSMHGAHVVIPLVKETAEALLETIRKDAHYASDHVLSMSNFQEQFDRAAEARAGRKPSHLDFELVQVYLQQSGNVLIAEDPTNSERGIVKVKPLTSSQSSLVITSTDRGIVTLKSTMAMLHKQVDELEERIVDLTKMAQQRLRAGQKERALYHIRQKKLVTQVLEKRLHSVETIEGIIGKIQSAETETEVLTAYDAGSNALKSFIKESGLTVEAVEGTMDKLQDALADQAEIDEAMAVGQNMILKPEEDEDLEKELDALLAEEVEKLPVVNTELAVEKAEHPTVTGYVPPVAAPAKPNAASSSAIPIATHELDAELDALLLEDQISAMGATPSVGKVSQKKASRDQIPEALLA</sequence>
<dbReference type="PANTHER" id="PTHR22761">
    <property type="entry name" value="CHARGED MULTIVESICULAR BODY PROTEIN"/>
    <property type="match status" value="1"/>
</dbReference>
<dbReference type="GO" id="GO:0006900">
    <property type="term" value="P:vesicle budding from membrane"/>
    <property type="evidence" value="ECO:0007669"/>
    <property type="project" value="TreeGrafter"/>
</dbReference>
<accession>A0A0L0H815</accession>
<feature type="coiled-coil region" evidence="1">
    <location>
        <begin position="267"/>
        <end position="301"/>
    </location>
</feature>
<dbReference type="Proteomes" id="UP000053201">
    <property type="component" value="Unassembled WGS sequence"/>
</dbReference>
<dbReference type="AlphaFoldDB" id="A0A0L0H815"/>
<evidence type="ECO:0000313" key="4">
    <source>
        <dbReference type="Proteomes" id="UP000053201"/>
    </source>
</evidence>
<keyword evidence="1" id="KW-0175">Coiled coil</keyword>
<evidence type="ECO:0000256" key="1">
    <source>
        <dbReference type="SAM" id="Coils"/>
    </source>
</evidence>
<dbReference type="GO" id="GO:0005771">
    <property type="term" value="C:multivesicular body"/>
    <property type="evidence" value="ECO:0007669"/>
    <property type="project" value="TreeGrafter"/>
</dbReference>
<proteinExistence type="predicted"/>
<dbReference type="VEuPathDB" id="FungiDB:SPPG_07304"/>
<dbReference type="InterPro" id="IPR005024">
    <property type="entry name" value="Snf7_fam"/>
</dbReference>
<dbReference type="OMA" id="NEQMATT"/>
<dbReference type="InParanoid" id="A0A0L0H815"/>
<dbReference type="GO" id="GO:0032511">
    <property type="term" value="P:late endosome to vacuole transport via multivesicular body sorting pathway"/>
    <property type="evidence" value="ECO:0007669"/>
    <property type="project" value="TreeGrafter"/>
</dbReference>
<dbReference type="GO" id="GO:0000815">
    <property type="term" value="C:ESCRT III complex"/>
    <property type="evidence" value="ECO:0007669"/>
    <property type="project" value="TreeGrafter"/>
</dbReference>
<dbReference type="STRING" id="645134.A0A0L0H815"/>
<dbReference type="EMBL" id="KQ257464">
    <property type="protein sequence ID" value="KNC97377.1"/>
    <property type="molecule type" value="Genomic_DNA"/>
</dbReference>
<dbReference type="Pfam" id="PF25880">
    <property type="entry name" value="WHD_CHMP7_1st"/>
    <property type="match status" value="1"/>
</dbReference>
<protein>
    <recommendedName>
        <fullName evidence="5">SNF7 family protein</fullName>
    </recommendedName>
</protein>
<dbReference type="Gene3D" id="6.10.140.1230">
    <property type="match status" value="1"/>
</dbReference>
<feature type="region of interest" description="Disordered" evidence="2">
    <location>
        <begin position="488"/>
        <end position="510"/>
    </location>
</feature>
<evidence type="ECO:0008006" key="5">
    <source>
        <dbReference type="Google" id="ProtNLM"/>
    </source>
</evidence>
<dbReference type="RefSeq" id="XP_016605417.1">
    <property type="nucleotide sequence ID" value="XM_016755465.1"/>
</dbReference>
<evidence type="ECO:0000313" key="3">
    <source>
        <dbReference type="EMBL" id="KNC97377.1"/>
    </source>
</evidence>
<dbReference type="Pfam" id="PF03357">
    <property type="entry name" value="Snf7"/>
    <property type="match status" value="1"/>
</dbReference>